<evidence type="ECO:0000313" key="3">
    <source>
        <dbReference type="Proteomes" id="UP000295680"/>
    </source>
</evidence>
<evidence type="ECO:0008006" key="4">
    <source>
        <dbReference type="Google" id="ProtNLM"/>
    </source>
</evidence>
<dbReference type="Proteomes" id="UP000295680">
    <property type="component" value="Unassembled WGS sequence"/>
</dbReference>
<evidence type="ECO:0000256" key="1">
    <source>
        <dbReference type="SAM" id="MobiDB-lite"/>
    </source>
</evidence>
<keyword evidence="3" id="KW-1185">Reference proteome</keyword>
<feature type="region of interest" description="Disordered" evidence="1">
    <location>
        <begin position="90"/>
        <end position="214"/>
    </location>
</feature>
<dbReference type="OrthoDB" id="3667154at2"/>
<dbReference type="AlphaFoldDB" id="A0A4R2JYH4"/>
<accession>A0A4R2JYH4</accession>
<dbReference type="Pfam" id="PF13730">
    <property type="entry name" value="HTH_36"/>
    <property type="match status" value="1"/>
</dbReference>
<comment type="caution">
    <text evidence="2">The sequence shown here is derived from an EMBL/GenBank/DDBJ whole genome shotgun (WGS) entry which is preliminary data.</text>
</comment>
<gene>
    <name evidence="2" type="ORF">EV192_101135</name>
</gene>
<feature type="compositionally biased region" description="Polar residues" evidence="1">
    <location>
        <begin position="140"/>
        <end position="190"/>
    </location>
</feature>
<name>A0A4R2JYH4_9PSEU</name>
<feature type="compositionally biased region" description="Basic and acidic residues" evidence="1">
    <location>
        <begin position="203"/>
        <end position="213"/>
    </location>
</feature>
<evidence type="ECO:0000313" key="2">
    <source>
        <dbReference type="EMBL" id="TCO64367.1"/>
    </source>
</evidence>
<proteinExistence type="predicted"/>
<feature type="compositionally biased region" description="Basic and acidic residues" evidence="1">
    <location>
        <begin position="106"/>
        <end position="116"/>
    </location>
</feature>
<protein>
    <recommendedName>
        <fullName evidence="4">Helix-turn-helix protein</fullName>
    </recommendedName>
</protein>
<sequence length="390" mass="43275">MSRVRFAAIRWAREAPTLLHHGRVDRLGHHLLVVMASYARNDGTDIYVSTATLAREVHATVGEVQTAVDRLERAGLLARAAASNGASGWRLNLTHEHGPDTVTQTRAERRRAATRERVRRLRERTTTRSANTTVERDVTPESSVTNAEVQRYSGTGVTQDSNAVTQDSNACNAPGSVTSAGQQGYNSLRTPLTPIPSLTRASLGEEDRRDSHLDTPSMSLVLASSIVDAKRSQAGRASRTNTSYTPAFEAWWTLYPRKVDKLAASRKFATALKHTNIETVTDGVRRYAAEVDGRLPEHIKHAATWLHGRCWENGTPDTAESVVEWVRDEWHAGRVKPIEERTGLHYDPPDLPLDVTGRDAVEEFHANACRDWITAHRDMILDRLTARSAS</sequence>
<dbReference type="RefSeq" id="WP_132110083.1">
    <property type="nucleotide sequence ID" value="NZ_SLWS01000001.1"/>
</dbReference>
<reference evidence="2 3" key="1">
    <citation type="submission" date="2019-03" db="EMBL/GenBank/DDBJ databases">
        <title>Genomic Encyclopedia of Type Strains, Phase IV (KMG-IV): sequencing the most valuable type-strain genomes for metagenomic binning, comparative biology and taxonomic classification.</title>
        <authorList>
            <person name="Goeker M."/>
        </authorList>
    </citation>
    <scope>NUCLEOTIDE SEQUENCE [LARGE SCALE GENOMIC DNA]</scope>
    <source>
        <strain evidence="2 3">DSM 45934</strain>
    </source>
</reference>
<organism evidence="2 3">
    <name type="scientific">Actinocrispum wychmicini</name>
    <dbReference type="NCBI Taxonomy" id="1213861"/>
    <lineage>
        <taxon>Bacteria</taxon>
        <taxon>Bacillati</taxon>
        <taxon>Actinomycetota</taxon>
        <taxon>Actinomycetes</taxon>
        <taxon>Pseudonocardiales</taxon>
        <taxon>Pseudonocardiaceae</taxon>
        <taxon>Actinocrispum</taxon>
    </lineage>
</organism>
<dbReference type="EMBL" id="SLWS01000001">
    <property type="protein sequence ID" value="TCO64367.1"/>
    <property type="molecule type" value="Genomic_DNA"/>
</dbReference>